<dbReference type="Gene3D" id="3.40.33.10">
    <property type="entry name" value="CAP"/>
    <property type="match status" value="2"/>
</dbReference>
<dbReference type="InterPro" id="IPR014044">
    <property type="entry name" value="CAP_dom"/>
</dbReference>
<dbReference type="InterPro" id="IPR001283">
    <property type="entry name" value="CRISP-related"/>
</dbReference>
<evidence type="ECO:0000313" key="4">
    <source>
        <dbReference type="Proteomes" id="UP001303046"/>
    </source>
</evidence>
<evidence type="ECO:0000259" key="2">
    <source>
        <dbReference type="SMART" id="SM00198"/>
    </source>
</evidence>
<keyword evidence="4" id="KW-1185">Reference proteome</keyword>
<dbReference type="EMBL" id="JAVFWL010000001">
    <property type="protein sequence ID" value="KAK6731374.1"/>
    <property type="molecule type" value="Genomic_DNA"/>
</dbReference>
<dbReference type="Pfam" id="PF00188">
    <property type="entry name" value="CAP"/>
    <property type="match status" value="2"/>
</dbReference>
<dbReference type="InterPro" id="IPR035940">
    <property type="entry name" value="CAP_sf"/>
</dbReference>
<dbReference type="PANTHER" id="PTHR10334">
    <property type="entry name" value="CYSTEINE-RICH SECRETORY PROTEIN-RELATED"/>
    <property type="match status" value="1"/>
</dbReference>
<feature type="domain" description="SCP" evidence="2">
    <location>
        <begin position="536"/>
        <end position="696"/>
    </location>
</feature>
<comment type="caution">
    <text evidence="3">The sequence shown here is derived from an EMBL/GenBank/DDBJ whole genome shotgun (WGS) entry which is preliminary data.</text>
</comment>
<sequence length="722" mass="78044">MRKLERDDLVVKVDGRQLHHLRFAHDIILITPSISEVERMLTEFDETCGCIGLRLNLEKAVFMCNGWVSDAPFTLNRTNISECTRYVYLGRELNVMKVLTPELGRRRRAAWGAYKSIEDVVKKTRNTRLRALLFNTTILPALTYASERKHGHFASRKKTWKASLNAIERVMLGVSRFTQPAESAASGEQLIVDVQASLAVAVAQCMWEPLAELFQHSERSQSIAHARSVCANPPRGDDKIRKAFFEGHNKIRQELATGLMDDDGGALTGSTSLFMLSYNCELEIQALVASSACESESNTPGDVEGKSVNYGIARGNIAAPSDDQAVDDIKEILEKWKETRYNVNFDKTTVIYESEDAAPFARIVYNKSISLGCAVFQCGPKRTAYACAYSASPVFGKPLYWPSTKGAGCTKDTECRKAIPGKSTTCDTNLNLCFANLLTLDDDTSTTATTESETTVESTSAETSTAAQTSQSTAATETSQSTAAAQTSPSTAAAQTSQSTAAAQTSPSTAAAQTSQSTATAAVTTPAGASGVMTEELRQMVVDTHNTDRSLVAQGAVRNGKPGNANLGPAIDMLRMRYDTALETEAQAYANTCALTKSDVSTRPDSGENTHVIQSSTVTVSDALTKSMQTWWNQILSNGVNAKLRYTATLDAKSNAPLGFTQMAWAATYKVGCGVSRCSSSTFVVCRYNPRGNIIGQYIYNVGANCRTCMTSCTEALCATPA</sequence>
<dbReference type="InterPro" id="IPR018244">
    <property type="entry name" value="Allrgn_V5/Tpx1_CS"/>
</dbReference>
<proteinExistence type="predicted"/>
<reference evidence="3 4" key="1">
    <citation type="submission" date="2023-08" db="EMBL/GenBank/DDBJ databases">
        <title>A Necator americanus chromosomal reference genome.</title>
        <authorList>
            <person name="Ilik V."/>
            <person name="Petrzelkova K.J."/>
            <person name="Pardy F."/>
            <person name="Fuh T."/>
            <person name="Niatou-Singa F.S."/>
            <person name="Gouil Q."/>
            <person name="Baker L."/>
            <person name="Ritchie M.E."/>
            <person name="Jex A.R."/>
            <person name="Gazzola D."/>
            <person name="Li H."/>
            <person name="Toshio Fujiwara R."/>
            <person name="Zhan B."/>
            <person name="Aroian R.V."/>
            <person name="Pafco B."/>
            <person name="Schwarz E.M."/>
        </authorList>
    </citation>
    <scope>NUCLEOTIDE SEQUENCE [LARGE SCALE GENOMIC DNA]</scope>
    <source>
        <strain evidence="3 4">Aroian</strain>
        <tissue evidence="3">Whole animal</tissue>
    </source>
</reference>
<organism evidence="3 4">
    <name type="scientific">Necator americanus</name>
    <name type="common">Human hookworm</name>
    <dbReference type="NCBI Taxonomy" id="51031"/>
    <lineage>
        <taxon>Eukaryota</taxon>
        <taxon>Metazoa</taxon>
        <taxon>Ecdysozoa</taxon>
        <taxon>Nematoda</taxon>
        <taxon>Chromadorea</taxon>
        <taxon>Rhabditida</taxon>
        <taxon>Rhabditina</taxon>
        <taxon>Rhabditomorpha</taxon>
        <taxon>Strongyloidea</taxon>
        <taxon>Ancylostomatidae</taxon>
        <taxon>Bunostominae</taxon>
        <taxon>Necator</taxon>
    </lineage>
</organism>
<feature type="compositionally biased region" description="Low complexity" evidence="1">
    <location>
        <begin position="445"/>
        <end position="527"/>
    </location>
</feature>
<gene>
    <name evidence="3" type="primary">Necator_chrI.g3824</name>
    <name evidence="3" type="ORF">RB195_007695</name>
</gene>
<evidence type="ECO:0000313" key="3">
    <source>
        <dbReference type="EMBL" id="KAK6731374.1"/>
    </source>
</evidence>
<evidence type="ECO:0000256" key="1">
    <source>
        <dbReference type="SAM" id="MobiDB-lite"/>
    </source>
</evidence>
<feature type="region of interest" description="Disordered" evidence="1">
    <location>
        <begin position="445"/>
        <end position="531"/>
    </location>
</feature>
<dbReference type="SMART" id="SM00198">
    <property type="entry name" value="SCP"/>
    <property type="match status" value="1"/>
</dbReference>
<dbReference type="PROSITE" id="PS01010">
    <property type="entry name" value="CRISP_2"/>
    <property type="match status" value="1"/>
</dbReference>
<name>A0ABR1BYG3_NECAM</name>
<accession>A0ABR1BYG3</accession>
<dbReference type="Proteomes" id="UP001303046">
    <property type="component" value="Unassembled WGS sequence"/>
</dbReference>
<dbReference type="CDD" id="cd05380">
    <property type="entry name" value="CAP_euk"/>
    <property type="match status" value="2"/>
</dbReference>
<protein>
    <recommendedName>
        <fullName evidence="2">SCP domain-containing protein</fullName>
    </recommendedName>
</protein>
<dbReference type="SUPFAM" id="SSF55797">
    <property type="entry name" value="PR-1-like"/>
    <property type="match status" value="2"/>
</dbReference>
<dbReference type="PRINTS" id="PR00837">
    <property type="entry name" value="V5TPXLIKE"/>
</dbReference>